<evidence type="ECO:0000256" key="6">
    <source>
        <dbReference type="ARBA" id="ARBA00023002"/>
    </source>
</evidence>
<dbReference type="Proteomes" id="UP001153148">
    <property type="component" value="Unassembled WGS sequence"/>
</dbReference>
<dbReference type="Gene3D" id="2.40.110.10">
    <property type="entry name" value="Butyryl-CoA Dehydrogenase, subunit A, domain 2"/>
    <property type="match status" value="1"/>
</dbReference>
<feature type="domain" description="Acyl-CoA oxidase C-alpha1" evidence="8">
    <location>
        <begin position="268"/>
        <end position="310"/>
    </location>
</feature>
<evidence type="ECO:0000256" key="5">
    <source>
        <dbReference type="ARBA" id="ARBA00022827"/>
    </source>
</evidence>
<keyword evidence="5" id="KW-0274">FAD</keyword>
<dbReference type="InterPro" id="IPR036250">
    <property type="entry name" value="AcylCo_DH-like_C"/>
</dbReference>
<keyword evidence="6" id="KW-0560">Oxidoreductase</keyword>
<comment type="pathway">
    <text evidence="2">Lipid metabolism.</text>
</comment>
<dbReference type="EMBL" id="CAJPIN010006703">
    <property type="protein sequence ID" value="CAG2058148.1"/>
    <property type="molecule type" value="Genomic_DNA"/>
</dbReference>
<keyword evidence="10" id="KW-1185">Reference proteome</keyword>
<reference evidence="9" key="1">
    <citation type="submission" date="2021-03" db="EMBL/GenBank/DDBJ databases">
        <authorList>
            <person name="Tran Van P."/>
        </authorList>
    </citation>
    <scope>NUCLEOTIDE SEQUENCE</scope>
</reference>
<dbReference type="InterPro" id="IPR012258">
    <property type="entry name" value="Acyl-CoA_oxidase"/>
</dbReference>
<evidence type="ECO:0000259" key="8">
    <source>
        <dbReference type="Pfam" id="PF22924"/>
    </source>
</evidence>
<gene>
    <name evidence="9" type="ORF">TPAB3V08_LOCUS5122</name>
</gene>
<proteinExistence type="inferred from homology"/>
<dbReference type="InterPro" id="IPR046373">
    <property type="entry name" value="Acyl-CoA_Oxase/DH_mid-dom_sf"/>
</dbReference>
<dbReference type="SUPFAM" id="SSF47203">
    <property type="entry name" value="Acyl-CoA dehydrogenase C-terminal domain-like"/>
    <property type="match status" value="4"/>
</dbReference>
<name>A0ABN7NV30_TIMPD</name>
<evidence type="ECO:0000256" key="2">
    <source>
        <dbReference type="ARBA" id="ARBA00005189"/>
    </source>
</evidence>
<evidence type="ECO:0000256" key="3">
    <source>
        <dbReference type="ARBA" id="ARBA00006288"/>
    </source>
</evidence>
<feature type="domain" description="Acyl-CoA oxidase C-alpha1" evidence="8">
    <location>
        <begin position="425"/>
        <end position="513"/>
    </location>
</feature>
<organism evidence="9 10">
    <name type="scientific">Timema podura</name>
    <name type="common">Walking stick</name>
    <dbReference type="NCBI Taxonomy" id="61482"/>
    <lineage>
        <taxon>Eukaryota</taxon>
        <taxon>Metazoa</taxon>
        <taxon>Ecdysozoa</taxon>
        <taxon>Arthropoda</taxon>
        <taxon>Hexapoda</taxon>
        <taxon>Insecta</taxon>
        <taxon>Pterygota</taxon>
        <taxon>Neoptera</taxon>
        <taxon>Polyneoptera</taxon>
        <taxon>Phasmatodea</taxon>
        <taxon>Timematodea</taxon>
        <taxon>Timematoidea</taxon>
        <taxon>Timematidae</taxon>
        <taxon>Timema</taxon>
    </lineage>
</organism>
<evidence type="ECO:0000313" key="9">
    <source>
        <dbReference type="EMBL" id="CAG2058148.1"/>
    </source>
</evidence>
<evidence type="ECO:0008006" key="11">
    <source>
        <dbReference type="Google" id="ProtNLM"/>
    </source>
</evidence>
<dbReference type="Pfam" id="PF22924">
    <property type="entry name" value="ACOX_C_alpha1"/>
    <property type="match status" value="2"/>
</dbReference>
<evidence type="ECO:0000256" key="1">
    <source>
        <dbReference type="ARBA" id="ARBA00001974"/>
    </source>
</evidence>
<evidence type="ECO:0000313" key="10">
    <source>
        <dbReference type="Proteomes" id="UP001153148"/>
    </source>
</evidence>
<evidence type="ECO:0000256" key="4">
    <source>
        <dbReference type="ARBA" id="ARBA00022630"/>
    </source>
</evidence>
<protein>
    <recommendedName>
        <fullName evidence="11">Acyl-coenzyme A oxidase</fullName>
    </recommendedName>
</protein>
<keyword evidence="4" id="KW-0285">Flavoprotein</keyword>
<dbReference type="SUPFAM" id="SSF56645">
    <property type="entry name" value="Acyl-CoA dehydrogenase NM domain-like"/>
    <property type="match status" value="1"/>
</dbReference>
<feature type="non-terminal residue" evidence="9">
    <location>
        <position position="1"/>
    </location>
</feature>
<comment type="caution">
    <text evidence="9">The sequence shown here is derived from an EMBL/GenBank/DDBJ whole genome shotgun (WGS) entry which is preliminary data.</text>
</comment>
<dbReference type="PANTHER" id="PTHR10909">
    <property type="entry name" value="ELECTRON TRANSPORT OXIDOREDUCTASE"/>
    <property type="match status" value="1"/>
</dbReference>
<dbReference type="Pfam" id="PF01756">
    <property type="entry name" value="ACOX"/>
    <property type="match status" value="1"/>
</dbReference>
<comment type="cofactor">
    <cofactor evidence="1">
        <name>FAD</name>
        <dbReference type="ChEBI" id="CHEBI:57692"/>
    </cofactor>
</comment>
<comment type="similarity">
    <text evidence="3">Belongs to the acyl-CoA oxidase family.</text>
</comment>
<dbReference type="Gene3D" id="1.20.140.10">
    <property type="entry name" value="Butyryl-CoA Dehydrogenase, subunit A, domain 3"/>
    <property type="match status" value="3"/>
</dbReference>
<evidence type="ECO:0000259" key="7">
    <source>
        <dbReference type="Pfam" id="PF01756"/>
    </source>
</evidence>
<feature type="domain" description="Acyl-CoA oxidase C-terminal" evidence="7">
    <location>
        <begin position="756"/>
        <end position="832"/>
    </location>
</feature>
<dbReference type="InterPro" id="IPR002655">
    <property type="entry name" value="Acyl-CoA_oxidase_C"/>
</dbReference>
<sequence length="840" mass="93025">SDCFQPLTLIILLYEYDASLSLKYAIPFGFFFNALLALGQPKHLEFLDAANKEEVTLKAKSSSSSSFDISTSASRLAHPIPFLSIFPNFSLSLTSPFRSFSFHVLLHLIQPYGLWFSNSGCYALTEVAHGTNAKKMQTTATFDVKTQQFILHSAGFEAAKCWAGSLGKAATHGTVFAQLVTPDGVCHGLHAFIVPLRDPNTLLVHPGIIIGDMGEKLGLNAVDNGFAIFNQYRIPKDNLLNKIGSVTPSGQYVSPVKDSRKRFGASLGALTVGRVVINCISTINLSKAVTIAVRYSAVRKQFGPTEDGEEAVGAHEINRRPYDPVTGQRGTQFTQHCCHWTERSTFHTTLLSLDKEVHCSHWTRRNRVHTTLLSLDREEHSSHYTAVTGHRGTQFTLHCSHWTERNTAHTTLLSLDTEEHSSHYIAQWRLFPYIAAAFALKVYSEYSLKILVEFNIALMLNKRSDHMNNLGAEIHALQSSAKPLCSWTAQHGIQECREACGGHGYLSYSRRPRYSIFYVGCPILRAAPQSILEGKGRFGICVLNDVVMHQSGPRKVHCTSLVTVDLHPGGHDKQLACGKVQDMSQACQPLTSCRTGFGKLRDDNDANCTYEGDNNVLCQQTSNWLLQIWSQARDTRVGDISPLGSIDFLQRATVNELLARRFTAQTLEQAAHPEGEGEGGEDLKAIHEILSAYGWLVTWLLEGTHALHQAQLREGKDPFVARNSSQVFHARTLSLAYIEGVSEMHDADIVDINFSGGYAVGPAMSRFVKRGILSLCSELKSESVALVDVLAPPDFILNSALGHSDGQVYKNLQLHMYQSPGVMSRPSWWKEMSGLHRSRL</sequence>
<dbReference type="PANTHER" id="PTHR10909:SF390">
    <property type="entry name" value="PEROXISOMAL ACYL-COENZYME A OXIDASE 3"/>
    <property type="match status" value="1"/>
</dbReference>
<dbReference type="InterPro" id="IPR009100">
    <property type="entry name" value="AcylCoA_DH/oxidase_NM_dom_sf"/>
</dbReference>
<dbReference type="InterPro" id="IPR055060">
    <property type="entry name" value="ACOX_C_alpha1"/>
</dbReference>
<accession>A0ABN7NV30</accession>